<feature type="coiled-coil region" evidence="1">
    <location>
        <begin position="175"/>
        <end position="202"/>
    </location>
</feature>
<keyword evidence="3" id="KW-0472">Membrane</keyword>
<dbReference type="SUPFAM" id="SSF51261">
    <property type="entry name" value="Duplicated hybrid motif"/>
    <property type="match status" value="1"/>
</dbReference>
<feature type="coiled-coil region" evidence="1">
    <location>
        <begin position="71"/>
        <end position="115"/>
    </location>
</feature>
<keyword evidence="3" id="KW-0812">Transmembrane</keyword>
<evidence type="ECO:0000313" key="5">
    <source>
        <dbReference type="EMBL" id="MUG72089.1"/>
    </source>
</evidence>
<proteinExistence type="predicted"/>
<evidence type="ECO:0000313" key="6">
    <source>
        <dbReference type="Proteomes" id="UP000450917"/>
    </source>
</evidence>
<feature type="region of interest" description="Disordered" evidence="2">
    <location>
        <begin position="322"/>
        <end position="344"/>
    </location>
</feature>
<reference evidence="5 6" key="1">
    <citation type="submission" date="2019-11" db="EMBL/GenBank/DDBJ databases">
        <title>Draft genome sequences of five Paenibacillus species of dairy origin.</title>
        <authorList>
            <person name="Olajide A.M."/>
            <person name="Chen S."/>
            <person name="Lapointe G."/>
        </authorList>
    </citation>
    <scope>NUCLEOTIDE SEQUENCE [LARGE SCALE GENOMIC DNA]</scope>
    <source>
        <strain evidence="5 6">2CS3</strain>
    </source>
</reference>
<name>A0A7X2ZBV9_9BACL</name>
<keyword evidence="3" id="KW-1133">Transmembrane helix</keyword>
<feature type="compositionally biased region" description="Basic and acidic residues" evidence="2">
    <location>
        <begin position="335"/>
        <end position="344"/>
    </location>
</feature>
<comment type="caution">
    <text evidence="5">The sequence shown here is derived from an EMBL/GenBank/DDBJ whole genome shotgun (WGS) entry which is preliminary data.</text>
</comment>
<dbReference type="CDD" id="cd12797">
    <property type="entry name" value="M23_peptidase"/>
    <property type="match status" value="1"/>
</dbReference>
<dbReference type="EMBL" id="WNZX01000012">
    <property type="protein sequence ID" value="MUG72089.1"/>
    <property type="molecule type" value="Genomic_DNA"/>
</dbReference>
<dbReference type="Gene3D" id="2.70.70.10">
    <property type="entry name" value="Glucose Permease (Domain IIA)"/>
    <property type="match status" value="1"/>
</dbReference>
<dbReference type="InterPro" id="IPR016047">
    <property type="entry name" value="M23ase_b-sheet_dom"/>
</dbReference>
<dbReference type="GO" id="GO:0004222">
    <property type="term" value="F:metalloendopeptidase activity"/>
    <property type="evidence" value="ECO:0007669"/>
    <property type="project" value="TreeGrafter"/>
</dbReference>
<keyword evidence="6" id="KW-1185">Reference proteome</keyword>
<sequence>MNFKWFQNKLTFVIIPEANGSVVRLKLARGVVWSVAASVMITVGAAAFLYLQHAHTAASTFLKTSELSGRTAKLEQALTSKNRRIEELQNDIYMLSKQAAEVHSQVAQMKKLEEDLQKLAPVSAEKNAESGGLPAGEAATAGTEAASAALGMGGPAVPVTHEEIRRLAMATGVAYMALQNEMNKLETSLSDSRQQLQEKQERLRRTPTLWPTDSRIVTSNYGYRQDPFTKKLSFHRGVDIAGKLDDPVYAAGGGVVHEVGYDKLHGHNVIVEHTSGLLTWYMHLNRATVRKGDLVDKGDPIGKLGTTGRSTGPHLHYEVLLGGKSTDPSGYLPMERTKEEKTKS</sequence>
<dbReference type="Proteomes" id="UP000450917">
    <property type="component" value="Unassembled WGS sequence"/>
</dbReference>
<gene>
    <name evidence="5" type="ORF">GNP93_15560</name>
</gene>
<feature type="transmembrane region" description="Helical" evidence="3">
    <location>
        <begin position="30"/>
        <end position="51"/>
    </location>
</feature>
<evidence type="ECO:0000256" key="1">
    <source>
        <dbReference type="SAM" id="Coils"/>
    </source>
</evidence>
<dbReference type="PANTHER" id="PTHR21666:SF270">
    <property type="entry name" value="MUREIN HYDROLASE ACTIVATOR ENVC"/>
    <property type="match status" value="1"/>
</dbReference>
<protein>
    <submittedName>
        <fullName evidence="5">Peptidoglycan DD-metalloendopeptidase family protein</fullName>
    </submittedName>
</protein>
<dbReference type="RefSeq" id="WP_155615022.1">
    <property type="nucleotide sequence ID" value="NZ_WNZX01000012.1"/>
</dbReference>
<evidence type="ECO:0000256" key="2">
    <source>
        <dbReference type="SAM" id="MobiDB-lite"/>
    </source>
</evidence>
<dbReference type="InterPro" id="IPR050570">
    <property type="entry name" value="Cell_wall_metabolism_enzyme"/>
</dbReference>
<dbReference type="PANTHER" id="PTHR21666">
    <property type="entry name" value="PEPTIDASE-RELATED"/>
    <property type="match status" value="1"/>
</dbReference>
<accession>A0A7X2ZBV9</accession>
<keyword evidence="1" id="KW-0175">Coiled coil</keyword>
<dbReference type="AlphaFoldDB" id="A0A7X2ZBV9"/>
<organism evidence="5 6">
    <name type="scientific">Paenibacillus validus</name>
    <dbReference type="NCBI Taxonomy" id="44253"/>
    <lineage>
        <taxon>Bacteria</taxon>
        <taxon>Bacillati</taxon>
        <taxon>Bacillota</taxon>
        <taxon>Bacilli</taxon>
        <taxon>Bacillales</taxon>
        <taxon>Paenibacillaceae</taxon>
        <taxon>Paenibacillus</taxon>
    </lineage>
</organism>
<dbReference type="Pfam" id="PF01551">
    <property type="entry name" value="Peptidase_M23"/>
    <property type="match status" value="1"/>
</dbReference>
<evidence type="ECO:0000256" key="3">
    <source>
        <dbReference type="SAM" id="Phobius"/>
    </source>
</evidence>
<dbReference type="InterPro" id="IPR011055">
    <property type="entry name" value="Dup_hybrid_motif"/>
</dbReference>
<feature type="domain" description="M23ase beta-sheet core" evidence="4">
    <location>
        <begin position="234"/>
        <end position="328"/>
    </location>
</feature>
<evidence type="ECO:0000259" key="4">
    <source>
        <dbReference type="Pfam" id="PF01551"/>
    </source>
</evidence>